<name>A0A699XGE2_TANCI</name>
<accession>A0A699XGE2</accession>
<dbReference type="EMBL" id="BKCJ011861608">
    <property type="protein sequence ID" value="GFD59142.1"/>
    <property type="molecule type" value="Genomic_DNA"/>
</dbReference>
<evidence type="ECO:0000313" key="1">
    <source>
        <dbReference type="EMBL" id="GFD59142.1"/>
    </source>
</evidence>
<comment type="caution">
    <text evidence="1">The sequence shown here is derived from an EMBL/GenBank/DDBJ whole genome shotgun (WGS) entry which is preliminary data.</text>
</comment>
<proteinExistence type="predicted"/>
<protein>
    <submittedName>
        <fullName evidence="1">Uncharacterized protein</fullName>
    </submittedName>
</protein>
<sequence>MLFAKNPGKEDERDMGREAQCAIEHLGTRRPGQQVVTENQIEMLSKQLSFHVLMVVDQGGVYFEPTVFQREQRQFGIMRTV</sequence>
<reference evidence="1" key="1">
    <citation type="journal article" date="2019" name="Sci. Rep.">
        <title>Draft genome of Tanacetum cinerariifolium, the natural source of mosquito coil.</title>
        <authorList>
            <person name="Yamashiro T."/>
            <person name="Shiraishi A."/>
            <person name="Satake H."/>
            <person name="Nakayama K."/>
        </authorList>
    </citation>
    <scope>NUCLEOTIDE SEQUENCE</scope>
</reference>
<gene>
    <name evidence="1" type="ORF">Tci_931111</name>
</gene>
<feature type="non-terminal residue" evidence="1">
    <location>
        <position position="81"/>
    </location>
</feature>
<organism evidence="1">
    <name type="scientific">Tanacetum cinerariifolium</name>
    <name type="common">Dalmatian daisy</name>
    <name type="synonym">Chrysanthemum cinerariifolium</name>
    <dbReference type="NCBI Taxonomy" id="118510"/>
    <lineage>
        <taxon>Eukaryota</taxon>
        <taxon>Viridiplantae</taxon>
        <taxon>Streptophyta</taxon>
        <taxon>Embryophyta</taxon>
        <taxon>Tracheophyta</taxon>
        <taxon>Spermatophyta</taxon>
        <taxon>Magnoliopsida</taxon>
        <taxon>eudicotyledons</taxon>
        <taxon>Gunneridae</taxon>
        <taxon>Pentapetalae</taxon>
        <taxon>asterids</taxon>
        <taxon>campanulids</taxon>
        <taxon>Asterales</taxon>
        <taxon>Asteraceae</taxon>
        <taxon>Asteroideae</taxon>
        <taxon>Anthemideae</taxon>
        <taxon>Anthemidinae</taxon>
        <taxon>Tanacetum</taxon>
    </lineage>
</organism>
<dbReference type="AlphaFoldDB" id="A0A699XGE2"/>